<evidence type="ECO:0000313" key="1">
    <source>
        <dbReference type="EMBL" id="MCD7467339.1"/>
    </source>
</evidence>
<protein>
    <submittedName>
        <fullName evidence="1">Uncharacterized protein</fullName>
    </submittedName>
</protein>
<feature type="non-terminal residue" evidence="1">
    <location>
        <position position="1"/>
    </location>
</feature>
<sequence length="56" mass="6075">VIAGRVHKPLENVQELIGQSGFDSLAGKVGLYSNIEELYLLNSKALLPCFVVICKS</sequence>
<organism evidence="1 2">
    <name type="scientific">Datura stramonium</name>
    <name type="common">Jimsonweed</name>
    <name type="synonym">Common thornapple</name>
    <dbReference type="NCBI Taxonomy" id="4076"/>
    <lineage>
        <taxon>Eukaryota</taxon>
        <taxon>Viridiplantae</taxon>
        <taxon>Streptophyta</taxon>
        <taxon>Embryophyta</taxon>
        <taxon>Tracheophyta</taxon>
        <taxon>Spermatophyta</taxon>
        <taxon>Magnoliopsida</taxon>
        <taxon>eudicotyledons</taxon>
        <taxon>Gunneridae</taxon>
        <taxon>Pentapetalae</taxon>
        <taxon>asterids</taxon>
        <taxon>lamiids</taxon>
        <taxon>Solanales</taxon>
        <taxon>Solanaceae</taxon>
        <taxon>Solanoideae</taxon>
        <taxon>Datureae</taxon>
        <taxon>Datura</taxon>
    </lineage>
</organism>
<dbReference type="PANTHER" id="PTHR31681:SF117">
    <property type="entry name" value="C2H2-TYPE DOMAIN-CONTAINING PROTEIN"/>
    <property type="match status" value="1"/>
</dbReference>
<dbReference type="Proteomes" id="UP000823775">
    <property type="component" value="Unassembled WGS sequence"/>
</dbReference>
<dbReference type="PANTHER" id="PTHR31681">
    <property type="entry name" value="C2H2-LIKE ZINC FINGER PROTEIN"/>
    <property type="match status" value="1"/>
</dbReference>
<reference evidence="1 2" key="1">
    <citation type="journal article" date="2021" name="BMC Genomics">
        <title>Datura genome reveals duplications of psychoactive alkaloid biosynthetic genes and high mutation rate following tissue culture.</title>
        <authorList>
            <person name="Rajewski A."/>
            <person name="Carter-House D."/>
            <person name="Stajich J."/>
            <person name="Litt A."/>
        </authorList>
    </citation>
    <scope>NUCLEOTIDE SEQUENCE [LARGE SCALE GENOMIC DNA]</scope>
    <source>
        <strain evidence="1">AR-01</strain>
    </source>
</reference>
<evidence type="ECO:0000313" key="2">
    <source>
        <dbReference type="Proteomes" id="UP000823775"/>
    </source>
</evidence>
<proteinExistence type="predicted"/>
<name>A0ABS8T7E6_DATST</name>
<accession>A0ABS8T7E6</accession>
<gene>
    <name evidence="1" type="ORF">HAX54_004731</name>
</gene>
<dbReference type="EMBL" id="JACEIK010001220">
    <property type="protein sequence ID" value="MCD7467339.1"/>
    <property type="molecule type" value="Genomic_DNA"/>
</dbReference>
<comment type="caution">
    <text evidence="1">The sequence shown here is derived from an EMBL/GenBank/DDBJ whole genome shotgun (WGS) entry which is preliminary data.</text>
</comment>
<keyword evidence="2" id="KW-1185">Reference proteome</keyword>